<comment type="similarity">
    <text evidence="2">Belongs to the AP-2 family.</text>
</comment>
<keyword evidence="3" id="KW-0805">Transcription regulation</keyword>
<dbReference type="InterPro" id="IPR013854">
    <property type="entry name" value="TF_AP2_C"/>
</dbReference>
<dbReference type="InterPro" id="IPR004979">
    <property type="entry name" value="TF_AP2"/>
</dbReference>
<evidence type="ECO:0000313" key="9">
    <source>
        <dbReference type="Proteomes" id="UP000009022"/>
    </source>
</evidence>
<evidence type="ECO:0000259" key="7">
    <source>
        <dbReference type="Pfam" id="PF03299"/>
    </source>
</evidence>
<dbReference type="OrthoDB" id="6252992at2759"/>
<dbReference type="CTD" id="6755350"/>
<dbReference type="GeneID" id="6755350"/>
<feature type="non-terminal residue" evidence="8">
    <location>
        <position position="1"/>
    </location>
</feature>
<dbReference type="FunCoup" id="B3S1H5">
    <property type="interactions" value="39"/>
</dbReference>
<dbReference type="PANTHER" id="PTHR10812">
    <property type="entry name" value="TRANSCRIPTION FACTOR AP-2"/>
    <property type="match status" value="1"/>
</dbReference>
<evidence type="ECO:0000256" key="1">
    <source>
        <dbReference type="ARBA" id="ARBA00004123"/>
    </source>
</evidence>
<dbReference type="RefSeq" id="XP_002114137.1">
    <property type="nucleotide sequence ID" value="XM_002114101.1"/>
</dbReference>
<dbReference type="eggNOG" id="KOG3811">
    <property type="taxonomic scope" value="Eukaryota"/>
</dbReference>
<dbReference type="AlphaFoldDB" id="B3S1H5"/>
<dbReference type="GO" id="GO:0005634">
    <property type="term" value="C:nucleus"/>
    <property type="evidence" value="ECO:0007669"/>
    <property type="project" value="UniProtKB-SubCell"/>
</dbReference>
<comment type="subcellular location">
    <subcellularLocation>
        <location evidence="1">Nucleus</location>
    </subcellularLocation>
</comment>
<keyword evidence="6" id="KW-0539">Nucleus</keyword>
<feature type="domain" description="Transcription factor AP-2 C-terminal" evidence="7">
    <location>
        <begin position="7"/>
        <end position="197"/>
    </location>
</feature>
<accession>B3S1H5</accession>
<evidence type="ECO:0000256" key="4">
    <source>
        <dbReference type="ARBA" id="ARBA00023125"/>
    </source>
</evidence>
<evidence type="ECO:0000256" key="3">
    <source>
        <dbReference type="ARBA" id="ARBA00023015"/>
    </source>
</evidence>
<sequence length="219" mass="24119">ISPNLVFCHVPGRLSLLSSTSKYKVSVGEVERRLSSPECLNASLLGGVLRRAKSKNGGKSLREKLEKYGLRLPAGRRKAASVTLLTSLVEGEASHLARDFDYVSKTEFPVKRLAQYTKRQHTNDKQALAAKVEASLKLVKEFQDLILCGPPGMSYEWEPGVDKDVFNGLRHFALVTHGFGTPTIVTAINVFHRYLEELLQSQDSKENDGGQMGNGKCSS</sequence>
<evidence type="ECO:0000256" key="6">
    <source>
        <dbReference type="ARBA" id="ARBA00023242"/>
    </source>
</evidence>
<dbReference type="GO" id="GO:0003677">
    <property type="term" value="F:DNA binding"/>
    <property type="evidence" value="ECO:0007669"/>
    <property type="project" value="UniProtKB-KW"/>
</dbReference>
<evidence type="ECO:0000313" key="8">
    <source>
        <dbReference type="EMBL" id="EDV23227.1"/>
    </source>
</evidence>
<gene>
    <name evidence="8" type="ORF">TRIADDRAFT_27767</name>
</gene>
<dbReference type="PANTHER" id="PTHR10812:SF17">
    <property type="entry name" value="TRANSCRIPTION FACTOR AP-2, ISOFORM D"/>
    <property type="match status" value="1"/>
</dbReference>
<dbReference type="Pfam" id="PF03299">
    <property type="entry name" value="TF_AP-2"/>
    <property type="match status" value="1"/>
</dbReference>
<dbReference type="EMBL" id="DS985247">
    <property type="protein sequence ID" value="EDV23227.1"/>
    <property type="molecule type" value="Genomic_DNA"/>
</dbReference>
<evidence type="ECO:0000256" key="5">
    <source>
        <dbReference type="ARBA" id="ARBA00023163"/>
    </source>
</evidence>
<keyword evidence="4" id="KW-0238">DNA-binding</keyword>
<dbReference type="STRING" id="10228.B3S1H5"/>
<name>B3S1H5_TRIAD</name>
<keyword evidence="9" id="KW-1185">Reference proteome</keyword>
<evidence type="ECO:0000256" key="2">
    <source>
        <dbReference type="ARBA" id="ARBA00007770"/>
    </source>
</evidence>
<dbReference type="PhylomeDB" id="B3S1H5"/>
<protein>
    <recommendedName>
        <fullName evidence="7">Transcription factor AP-2 C-terminal domain-containing protein</fullName>
    </recommendedName>
</protein>
<keyword evidence="5" id="KW-0804">Transcription</keyword>
<dbReference type="OMA" id="MEPLEMQ"/>
<dbReference type="GO" id="GO:0003700">
    <property type="term" value="F:DNA-binding transcription factor activity"/>
    <property type="evidence" value="ECO:0007669"/>
    <property type="project" value="InterPro"/>
</dbReference>
<dbReference type="PRINTS" id="PR01748">
    <property type="entry name" value="AP2TNSCPFCT"/>
</dbReference>
<dbReference type="HOGENOM" id="CLU_035175_0_0_1"/>
<proteinExistence type="inferred from homology"/>
<dbReference type="Proteomes" id="UP000009022">
    <property type="component" value="Unassembled WGS sequence"/>
</dbReference>
<reference evidence="8 9" key="1">
    <citation type="journal article" date="2008" name="Nature">
        <title>The Trichoplax genome and the nature of placozoans.</title>
        <authorList>
            <person name="Srivastava M."/>
            <person name="Begovic E."/>
            <person name="Chapman J."/>
            <person name="Putnam N.H."/>
            <person name="Hellsten U."/>
            <person name="Kawashima T."/>
            <person name="Kuo A."/>
            <person name="Mitros T."/>
            <person name="Salamov A."/>
            <person name="Carpenter M.L."/>
            <person name="Signorovitch A.Y."/>
            <person name="Moreno M.A."/>
            <person name="Kamm K."/>
            <person name="Grimwood J."/>
            <person name="Schmutz J."/>
            <person name="Shapiro H."/>
            <person name="Grigoriev I.V."/>
            <person name="Buss L.W."/>
            <person name="Schierwater B."/>
            <person name="Dellaporta S.L."/>
            <person name="Rokhsar D.S."/>
        </authorList>
    </citation>
    <scope>NUCLEOTIDE SEQUENCE [LARGE SCALE GENOMIC DNA]</scope>
    <source>
        <strain evidence="8 9">Grell-BS-1999</strain>
    </source>
</reference>
<dbReference type="InParanoid" id="B3S1H5"/>
<dbReference type="KEGG" id="tad:TRIADDRAFT_27767"/>
<organism evidence="8 9">
    <name type="scientific">Trichoplax adhaerens</name>
    <name type="common">Trichoplax reptans</name>
    <dbReference type="NCBI Taxonomy" id="10228"/>
    <lineage>
        <taxon>Eukaryota</taxon>
        <taxon>Metazoa</taxon>
        <taxon>Placozoa</taxon>
        <taxon>Uniplacotomia</taxon>
        <taxon>Trichoplacea</taxon>
        <taxon>Trichoplacidae</taxon>
        <taxon>Trichoplax</taxon>
    </lineage>
</organism>